<dbReference type="AlphaFoldDB" id="M5RQQ7"/>
<evidence type="ECO:0000313" key="2">
    <source>
        <dbReference type="Proteomes" id="UP000011991"/>
    </source>
</evidence>
<proteinExistence type="predicted"/>
<dbReference type="Gene3D" id="2.150.10.10">
    <property type="entry name" value="Serralysin-like metalloprotease, C-terminal"/>
    <property type="match status" value="1"/>
</dbReference>
<organism evidence="1 2">
    <name type="scientific">Rhodopirellula maiorica SM1</name>
    <dbReference type="NCBI Taxonomy" id="1265738"/>
    <lineage>
        <taxon>Bacteria</taxon>
        <taxon>Pseudomonadati</taxon>
        <taxon>Planctomycetota</taxon>
        <taxon>Planctomycetia</taxon>
        <taxon>Pirellulales</taxon>
        <taxon>Pirellulaceae</taxon>
        <taxon>Novipirellula</taxon>
    </lineage>
</organism>
<protein>
    <submittedName>
        <fullName evidence="1">Outer membrane secretion protein</fullName>
    </submittedName>
</protein>
<dbReference type="SUPFAM" id="SSF51120">
    <property type="entry name" value="beta-Roll"/>
    <property type="match status" value="1"/>
</dbReference>
<comment type="caution">
    <text evidence="1">The sequence shown here is derived from an EMBL/GenBank/DDBJ whole genome shotgun (WGS) entry which is preliminary data.</text>
</comment>
<keyword evidence="2" id="KW-1185">Reference proteome</keyword>
<dbReference type="InterPro" id="IPR011049">
    <property type="entry name" value="Serralysin-like_metalloprot_C"/>
</dbReference>
<reference evidence="1 2" key="1">
    <citation type="journal article" date="2013" name="Mar. Genomics">
        <title>Expression of sulfatases in Rhodopirellula baltica and the diversity of sulfatases in the genus Rhodopirellula.</title>
        <authorList>
            <person name="Wegner C.E."/>
            <person name="Richter-Heitmann T."/>
            <person name="Klindworth A."/>
            <person name="Klockow C."/>
            <person name="Richter M."/>
            <person name="Achstetter T."/>
            <person name="Glockner F.O."/>
            <person name="Harder J."/>
        </authorList>
    </citation>
    <scope>NUCLEOTIDE SEQUENCE [LARGE SCALE GENOMIC DNA]</scope>
    <source>
        <strain evidence="1 2">SM1</strain>
    </source>
</reference>
<sequence>MPLRAQEGVPFSDVLPPASEDEDDIELIDDWLENTVVLVGTPGDDKITIEVEDDQIRFWVNDESVGRIRERELPPIPREGDPEQMIPDPSSLLKIIVSGAGGNDCISLGADSSAMILFFRVRFLLYGGDGHDIITSEGVEHVTAIGGLGIDNLMGNGFQSEYIGSEMLITNFNDLNGVISPDGCKDHLFPGNFESTAYRKHFLHFTPVVYTNPSFKVLDKTPPKLPGVPSIVSREKGDLLTPEATTFDTILLEQDEVHNDVGCDV</sequence>
<dbReference type="EMBL" id="ANOG01000214">
    <property type="protein sequence ID" value="EMI21630.1"/>
    <property type="molecule type" value="Genomic_DNA"/>
</dbReference>
<feature type="non-terminal residue" evidence="1">
    <location>
        <position position="265"/>
    </location>
</feature>
<evidence type="ECO:0000313" key="1">
    <source>
        <dbReference type="EMBL" id="EMI21630.1"/>
    </source>
</evidence>
<gene>
    <name evidence="1" type="ORF">RMSM_01446</name>
</gene>
<accession>M5RQQ7</accession>
<name>M5RQQ7_9BACT</name>
<dbReference type="Proteomes" id="UP000011991">
    <property type="component" value="Unassembled WGS sequence"/>
</dbReference>